<dbReference type="OrthoDB" id="901502at2"/>
<dbReference type="NCBIfam" id="TIGR04183">
    <property type="entry name" value="Por_Secre_tail"/>
    <property type="match status" value="1"/>
</dbReference>
<keyword evidence="10" id="KW-0325">Glycoprotein</keyword>
<dbReference type="InterPro" id="IPR030916">
    <property type="entry name" value="ELWxxDGT_rpt"/>
</dbReference>
<dbReference type="RefSeq" id="WP_138279719.1">
    <property type="nucleotide sequence ID" value="NZ_BMGE01000001.1"/>
</dbReference>
<evidence type="ECO:0000256" key="10">
    <source>
        <dbReference type="ARBA" id="ARBA00023180"/>
    </source>
</evidence>
<feature type="signal peptide" evidence="12">
    <location>
        <begin position="1"/>
        <end position="20"/>
    </location>
</feature>
<keyword evidence="17" id="KW-1185">Reference proteome</keyword>
<dbReference type="InterPro" id="IPR008979">
    <property type="entry name" value="Galactose-bd-like_sf"/>
</dbReference>
<dbReference type="InterPro" id="IPR055372">
    <property type="entry name" value="CBM96"/>
</dbReference>
<keyword evidence="9" id="KW-0472">Membrane</keyword>
<keyword evidence="8" id="KW-1133">Transmembrane helix</keyword>
<evidence type="ECO:0000256" key="1">
    <source>
        <dbReference type="ARBA" id="ARBA00004115"/>
    </source>
</evidence>
<keyword evidence="7" id="KW-0256">Endoplasmic reticulum</keyword>
<protein>
    <submittedName>
        <fullName evidence="16">DNRLRE domain-containing protein</fullName>
    </submittedName>
</protein>
<dbReference type="Pfam" id="PF18962">
    <property type="entry name" value="Por_Secre_tail"/>
    <property type="match status" value="1"/>
</dbReference>
<keyword evidence="6 12" id="KW-0732">Signal</keyword>
<dbReference type="GO" id="GO:0016020">
    <property type="term" value="C:membrane"/>
    <property type="evidence" value="ECO:0007669"/>
    <property type="project" value="TreeGrafter"/>
</dbReference>
<sequence length="1284" mass="137943">MKRFVLYLALFLMRMQPLLAQEVTLLKDINVAGSVNGFRIYQSVAAGDMIYMIADDGFQQKGLWKSDGTAKGTVLIKEFTGFGDIQRLVSSNGLAYLVAFPDNESAAYLWRSDGTPAGTFSIGKINYKSSGSLLSVLTNINGTLYFPGVSGLMKTDGTAQGTVLLKRYNSSDEWIQQMVNANGRLFFISSNTNSSKIYKSNGTQAGTMAIEDNLTSGYALPLMPLGNEVYFAGSINGNIGLLKASETSAATLVKVLPGGFVNPTPVGSSLYFLTSDELTGTELWKTDGSTAGTGLVKDINPGAGSSDASRMRPVNGELYFMADDGTHGEELWKSGGTAATTMLIKDIRPGSMGSDIQELAAVGNKAAFTANDGNGEKLWQSDGSPNGTTILADMPASRLINVNGTLYFNGNPESGSELFKSTMVTSGTSAVTNFAKSGSMPLGFTQINGVSYFSADDGINGRELWKTNGSTAGTVLVSDIQSGVNGSNPEQITHVNGTAFFVTGSGSQVHGLWKTGGTAATTIKLKDFPKSYELQGLINVNGTLFFGVHDTSGSMQLWKSDGSSAGTQLIRTFPLTDTFSPVAFNGHVYFGAYDNINNIGLWKSNGTPEGTTLVKDMPVDAGSSVYKTLTVAGNFIYYIATGYENLRSHFYLVKTNGTTQETTVIKELDATFFFTKLVAVNDLLFFRSRDQSDREDVFEENLWRSDGTAQGTYSVATIRSFTGEEEIGPGNMIAVNGVFYFAHDGEREIWKSNGTTAGTQKVTNFGSMRSEGYFEHLTAIGNTLYYVTSDGTSGREIWKTDLATQTTSLAYDLTPNGSTVFYELGVLNNQLLISADNGLYGAELFQYQDATVPVASTIRINAGGPAFTTATKKLFIADQYYAGIDRTSSIASGDILNTTNDVLYRTARCSPSFSYNIPVANGKVDVYLHFAETYFGAPGKKGGAGSRRFHVNMEGSRILTNYDIFVAAGGAMRPAAHIVTVDVTDGMLNIDFLTGAADLPRVSAIEVIRTNYALKPVADSYVRDGTYNYVNFGDVTMLDIKNNASDLSARRSSYLRFQLPAAAAVTSAKLRIYGHNHENSKSISVHAYGIDNDSWTESGIVKNNAPAASTASLGYAAVNDAYKYYEIDVTSYVKTQQQSGETLVSLLLADPNNRNTRVVFNSKESSSFPPQLIVQTSPVVNSNTRLSNEEISLSSEAEPESSSVYPNPVGKQFTVAISSKHSQDISLDLLNNSGQSYQVVTTQKAIAGQKAEVDISGLSLNSGIYLLKIKSEAATEVIKVLVTE</sequence>
<dbReference type="EMBL" id="VCEI01000011">
    <property type="protein sequence ID" value="TLU96025.1"/>
    <property type="molecule type" value="Genomic_DNA"/>
</dbReference>
<feature type="domain" description="Malectin" evidence="13">
    <location>
        <begin position="857"/>
        <end position="1003"/>
    </location>
</feature>
<accession>A0A5R9KIJ5</accession>
<evidence type="ECO:0000256" key="12">
    <source>
        <dbReference type="SAM" id="SignalP"/>
    </source>
</evidence>
<comment type="caution">
    <text evidence="16">The sequence shown here is derived from an EMBL/GenBank/DDBJ whole genome shotgun (WGS) entry which is preliminary data.</text>
</comment>
<evidence type="ECO:0000259" key="13">
    <source>
        <dbReference type="Pfam" id="PF11721"/>
    </source>
</evidence>
<dbReference type="InterPro" id="IPR026444">
    <property type="entry name" value="Secre_tail"/>
</dbReference>
<evidence type="ECO:0000313" key="16">
    <source>
        <dbReference type="EMBL" id="TLU96025.1"/>
    </source>
</evidence>
<evidence type="ECO:0000256" key="2">
    <source>
        <dbReference type="ARBA" id="ARBA00004613"/>
    </source>
</evidence>
<comment type="subcellular location">
    <subcellularLocation>
        <location evidence="1">Endoplasmic reticulum membrane</location>
        <topology evidence="1">Single-pass type I membrane protein</topology>
    </subcellularLocation>
    <subcellularLocation>
        <location evidence="2">Secreted</location>
    </subcellularLocation>
</comment>
<evidence type="ECO:0000256" key="11">
    <source>
        <dbReference type="ARBA" id="ARBA00023277"/>
    </source>
</evidence>
<evidence type="ECO:0000256" key="9">
    <source>
        <dbReference type="ARBA" id="ARBA00023136"/>
    </source>
</evidence>
<evidence type="ECO:0000256" key="5">
    <source>
        <dbReference type="ARBA" id="ARBA00022692"/>
    </source>
</evidence>
<evidence type="ECO:0000256" key="4">
    <source>
        <dbReference type="ARBA" id="ARBA00022525"/>
    </source>
</evidence>
<comment type="similarity">
    <text evidence="3">Belongs to the malectin family.</text>
</comment>
<dbReference type="NCBIfam" id="NF033679">
    <property type="entry name" value="DNRLRE_dom"/>
    <property type="match status" value="1"/>
</dbReference>
<dbReference type="PANTHER" id="PTHR13460">
    <property type="match status" value="1"/>
</dbReference>
<feature type="domain" description="Carbohydrate-binding module family 96" evidence="15">
    <location>
        <begin position="1013"/>
        <end position="1176"/>
    </location>
</feature>
<evidence type="ECO:0000256" key="7">
    <source>
        <dbReference type="ARBA" id="ARBA00022824"/>
    </source>
</evidence>
<dbReference type="GO" id="GO:0005576">
    <property type="term" value="C:extracellular region"/>
    <property type="evidence" value="ECO:0007669"/>
    <property type="project" value="UniProtKB-SubCell"/>
</dbReference>
<dbReference type="InterPro" id="IPR039155">
    <property type="entry name" value="MLEC"/>
</dbReference>
<dbReference type="InterPro" id="IPR021720">
    <property type="entry name" value="Malectin_dom"/>
</dbReference>
<name>A0A5R9KIJ5_9BACT</name>
<keyword evidence="11" id="KW-0119">Carbohydrate metabolism</keyword>
<evidence type="ECO:0000259" key="14">
    <source>
        <dbReference type="Pfam" id="PF18962"/>
    </source>
</evidence>
<dbReference type="Pfam" id="PF24517">
    <property type="entry name" value="CBM96"/>
    <property type="match status" value="1"/>
</dbReference>
<proteinExistence type="inferred from homology"/>
<dbReference type="Pfam" id="PF11721">
    <property type="entry name" value="Malectin"/>
    <property type="match status" value="1"/>
</dbReference>
<evidence type="ECO:0000256" key="8">
    <source>
        <dbReference type="ARBA" id="ARBA00022989"/>
    </source>
</evidence>
<reference evidence="16 17" key="1">
    <citation type="submission" date="2019-05" db="EMBL/GenBank/DDBJ databases">
        <authorList>
            <person name="Qu J.-H."/>
        </authorList>
    </citation>
    <scope>NUCLEOTIDE SEQUENCE [LARGE SCALE GENOMIC DNA]</scope>
    <source>
        <strain evidence="16 17">Z12</strain>
    </source>
</reference>
<evidence type="ECO:0000256" key="3">
    <source>
        <dbReference type="ARBA" id="ARBA00009141"/>
    </source>
</evidence>
<dbReference type="SUPFAM" id="SSF63825">
    <property type="entry name" value="YWTD domain"/>
    <property type="match status" value="1"/>
</dbReference>
<dbReference type="NCBIfam" id="TIGR04534">
    <property type="entry name" value="ELWxxDGT_rpt"/>
    <property type="match status" value="2"/>
</dbReference>
<dbReference type="Proteomes" id="UP000309788">
    <property type="component" value="Unassembled WGS sequence"/>
</dbReference>
<dbReference type="GO" id="GO:0030246">
    <property type="term" value="F:carbohydrate binding"/>
    <property type="evidence" value="ECO:0007669"/>
    <property type="project" value="InterPro"/>
</dbReference>
<evidence type="ECO:0000256" key="6">
    <source>
        <dbReference type="ARBA" id="ARBA00022729"/>
    </source>
</evidence>
<feature type="chain" id="PRO_5024453084" evidence="12">
    <location>
        <begin position="21"/>
        <end position="1284"/>
    </location>
</feature>
<evidence type="ECO:0000259" key="15">
    <source>
        <dbReference type="Pfam" id="PF24517"/>
    </source>
</evidence>
<dbReference type="Gene3D" id="2.60.120.430">
    <property type="entry name" value="Galactose-binding lectin"/>
    <property type="match status" value="1"/>
</dbReference>
<keyword evidence="5" id="KW-0812">Transmembrane</keyword>
<gene>
    <name evidence="16" type="ORF">FEM55_02430</name>
</gene>
<dbReference type="PANTHER" id="PTHR13460:SF0">
    <property type="entry name" value="MALECTIN"/>
    <property type="match status" value="1"/>
</dbReference>
<feature type="domain" description="Secretion system C-terminal sorting" evidence="14">
    <location>
        <begin position="1204"/>
        <end position="1281"/>
    </location>
</feature>
<dbReference type="SUPFAM" id="SSF49785">
    <property type="entry name" value="Galactose-binding domain-like"/>
    <property type="match status" value="1"/>
</dbReference>
<keyword evidence="4" id="KW-0964">Secreted</keyword>
<organism evidence="16 17">
    <name type="scientific">Dyadobacter sediminis</name>
    <dbReference type="NCBI Taxonomy" id="1493691"/>
    <lineage>
        <taxon>Bacteria</taxon>
        <taxon>Pseudomonadati</taxon>
        <taxon>Bacteroidota</taxon>
        <taxon>Cytophagia</taxon>
        <taxon>Cytophagales</taxon>
        <taxon>Spirosomataceae</taxon>
        <taxon>Dyadobacter</taxon>
    </lineage>
</organism>
<evidence type="ECO:0000313" key="17">
    <source>
        <dbReference type="Proteomes" id="UP000309788"/>
    </source>
</evidence>